<evidence type="ECO:0000313" key="7">
    <source>
        <dbReference type="Proteomes" id="UP001575181"/>
    </source>
</evidence>
<name>A0ABV4TX43_9GAMM</name>
<comment type="similarity">
    <text evidence="2">Belongs to the HAD-like hydrolase superfamily.</text>
</comment>
<dbReference type="NCBIfam" id="TIGR01460">
    <property type="entry name" value="HAD-SF-IIA"/>
    <property type="match status" value="1"/>
</dbReference>
<keyword evidence="7" id="KW-1185">Reference proteome</keyword>
<dbReference type="NCBIfam" id="TIGR01458">
    <property type="entry name" value="HAD-SF-IIA-hyp3"/>
    <property type="match status" value="1"/>
</dbReference>
<sequence>MVRGVLLDLSGVLYQGDRALPGAPRSVESLRQSGLPLRFLTNTTRSTSDALLKKLSGLGFDLPADQLYAAPRVARDYLHRHGLSPFPVIHPDLRPEFADCPERQADAVLVGDAGPGFTYERLNGAFRLLLEGAPLLAMGRNRYFREEDGLSLDQGPFVAALEYAAQTRAVILGKPAPAFFEAALRSLDLPAGEVVMVGDDVESDVRGALDNGLQAVLVRTGKFRAGDEAAVAGSGAVVCEDLEEAARWILERART</sequence>
<evidence type="ECO:0000256" key="4">
    <source>
        <dbReference type="ARBA" id="ARBA00022842"/>
    </source>
</evidence>
<dbReference type="InterPro" id="IPR023214">
    <property type="entry name" value="HAD_sf"/>
</dbReference>
<protein>
    <recommendedName>
        <fullName evidence="5">Haloacid dehalogenase-like hydrolase domain-containing protein 2</fullName>
    </recommendedName>
</protein>
<reference evidence="6 7" key="1">
    <citation type="submission" date="2024-08" db="EMBL/GenBank/DDBJ databases">
        <title>Whole-genome sequencing of halo(alkali)philic microorganisms from hypersaline lakes.</title>
        <authorList>
            <person name="Sorokin D.Y."/>
            <person name="Merkel A.Y."/>
            <person name="Messina E."/>
            <person name="Yakimov M."/>
        </authorList>
    </citation>
    <scope>NUCLEOTIDE SEQUENCE [LARGE SCALE GENOMIC DNA]</scope>
    <source>
        <strain evidence="6 7">Cl-TMA</strain>
    </source>
</reference>
<dbReference type="SUPFAM" id="SSF56784">
    <property type="entry name" value="HAD-like"/>
    <property type="match status" value="1"/>
</dbReference>
<dbReference type="Pfam" id="PF13344">
    <property type="entry name" value="Hydrolase_6"/>
    <property type="match status" value="1"/>
</dbReference>
<dbReference type="Proteomes" id="UP001575181">
    <property type="component" value="Unassembled WGS sequence"/>
</dbReference>
<keyword evidence="3" id="KW-0479">Metal-binding</keyword>
<evidence type="ECO:0000256" key="2">
    <source>
        <dbReference type="ARBA" id="ARBA00007958"/>
    </source>
</evidence>
<organism evidence="6 7">
    <name type="scientific">Thiohalorhabdus methylotrophus</name>
    <dbReference type="NCBI Taxonomy" id="3242694"/>
    <lineage>
        <taxon>Bacteria</taxon>
        <taxon>Pseudomonadati</taxon>
        <taxon>Pseudomonadota</taxon>
        <taxon>Gammaproteobacteria</taxon>
        <taxon>Thiohalorhabdales</taxon>
        <taxon>Thiohalorhabdaceae</taxon>
        <taxon>Thiohalorhabdus</taxon>
    </lineage>
</organism>
<proteinExistence type="inferred from homology"/>
<dbReference type="InterPro" id="IPR006357">
    <property type="entry name" value="HAD-SF_hydro_IIA"/>
</dbReference>
<dbReference type="GO" id="GO:0016787">
    <property type="term" value="F:hydrolase activity"/>
    <property type="evidence" value="ECO:0007669"/>
    <property type="project" value="UniProtKB-KW"/>
</dbReference>
<evidence type="ECO:0000256" key="5">
    <source>
        <dbReference type="ARBA" id="ARBA00039666"/>
    </source>
</evidence>
<dbReference type="InterPro" id="IPR006355">
    <property type="entry name" value="LHPP/HDHD2"/>
</dbReference>
<comment type="cofactor">
    <cofactor evidence="1">
        <name>Mg(2+)</name>
        <dbReference type="ChEBI" id="CHEBI:18420"/>
    </cofactor>
</comment>
<evidence type="ECO:0000313" key="6">
    <source>
        <dbReference type="EMBL" id="MFA9461892.1"/>
    </source>
</evidence>
<dbReference type="InterPro" id="IPR036412">
    <property type="entry name" value="HAD-like_sf"/>
</dbReference>
<evidence type="ECO:0000256" key="1">
    <source>
        <dbReference type="ARBA" id="ARBA00001946"/>
    </source>
</evidence>
<accession>A0ABV4TX43</accession>
<dbReference type="RefSeq" id="WP_373656681.1">
    <property type="nucleotide sequence ID" value="NZ_JBGUAW010000009.1"/>
</dbReference>
<comment type="caution">
    <text evidence="6">The sequence shown here is derived from an EMBL/GenBank/DDBJ whole genome shotgun (WGS) entry which is preliminary data.</text>
</comment>
<dbReference type="PANTHER" id="PTHR19288:SF46">
    <property type="entry name" value="HALOACID DEHALOGENASE-LIKE HYDROLASE DOMAIN-CONTAINING PROTEIN 2"/>
    <property type="match status" value="1"/>
</dbReference>
<dbReference type="Pfam" id="PF13242">
    <property type="entry name" value="Hydrolase_like"/>
    <property type="match status" value="1"/>
</dbReference>
<dbReference type="Gene3D" id="3.40.50.1000">
    <property type="entry name" value="HAD superfamily/HAD-like"/>
    <property type="match status" value="2"/>
</dbReference>
<dbReference type="EMBL" id="JBGUAW010000009">
    <property type="protein sequence ID" value="MFA9461892.1"/>
    <property type="molecule type" value="Genomic_DNA"/>
</dbReference>
<keyword evidence="6" id="KW-0378">Hydrolase</keyword>
<keyword evidence="4" id="KW-0460">Magnesium</keyword>
<dbReference type="PANTHER" id="PTHR19288">
    <property type="entry name" value="4-NITROPHENYLPHOSPHATASE-RELATED"/>
    <property type="match status" value="1"/>
</dbReference>
<gene>
    <name evidence="6" type="ORF">ACERLL_13790</name>
</gene>
<evidence type="ECO:0000256" key="3">
    <source>
        <dbReference type="ARBA" id="ARBA00022723"/>
    </source>
</evidence>